<feature type="region of interest" description="Disordered" evidence="1">
    <location>
        <begin position="28"/>
        <end position="51"/>
    </location>
</feature>
<dbReference type="RefSeq" id="WP_014079424.1">
    <property type="nucleotide sequence ID" value="NZ_CAUGCI010000010.1"/>
</dbReference>
<keyword evidence="2" id="KW-0472">Membrane</keyword>
<protein>
    <recommendedName>
        <fullName evidence="6">LPXTG cell wall anchor domain-containing protein</fullName>
    </recommendedName>
</protein>
<keyword evidence="2" id="KW-0812">Transmembrane</keyword>
<evidence type="ECO:0000256" key="2">
    <source>
        <dbReference type="SAM" id="Phobius"/>
    </source>
</evidence>
<accession>A0A395VAK2</accession>
<reference evidence="4 5" key="1">
    <citation type="submission" date="2018-08" db="EMBL/GenBank/DDBJ databases">
        <title>A genome reference for cultivated species of the human gut microbiota.</title>
        <authorList>
            <person name="Zou Y."/>
            <person name="Xue W."/>
            <person name="Luo G."/>
        </authorList>
    </citation>
    <scope>NUCLEOTIDE SEQUENCE [LARGE SCALE GENOMIC DNA]</scope>
    <source>
        <strain evidence="4 5">AF22-12AC</strain>
    </source>
</reference>
<keyword evidence="2" id="KW-1133">Transmembrane helix</keyword>
<proteinExistence type="predicted"/>
<comment type="caution">
    <text evidence="4">The sequence shown here is derived from an EMBL/GenBank/DDBJ whole genome shotgun (WGS) entry which is preliminary data.</text>
</comment>
<organism evidence="4 5">
    <name type="scientific">Roseburia hominis</name>
    <dbReference type="NCBI Taxonomy" id="301301"/>
    <lineage>
        <taxon>Bacteria</taxon>
        <taxon>Bacillati</taxon>
        <taxon>Bacillota</taxon>
        <taxon>Clostridia</taxon>
        <taxon>Lachnospirales</taxon>
        <taxon>Lachnospiraceae</taxon>
        <taxon>Roseburia</taxon>
    </lineage>
</organism>
<sequence length="240" mass="24041">MKKIITIVAAMVLTFAVSTTAFAAPSVTNNATSGTTSGSGTSTSTSTSTSNGSVTYVRNFSAVAATATDANGNAIEVQVKQLTAAQVAAAQAAVTAQFGQNVDVLGAGDYSVAGASETNPVTLKFSVAVSAGDNVCILHQHHDGNWYVESATAGDGVVTATFTSFSPMAIIRIPAATVASSDNNNYSPEYYEAMKTGNGTSAGTTAVTSPKTGEGSAFGIAALAAVCACACVIVRRKKIA</sequence>
<dbReference type="EMBL" id="QRVL01000001">
    <property type="protein sequence ID" value="RGS42351.1"/>
    <property type="molecule type" value="Genomic_DNA"/>
</dbReference>
<gene>
    <name evidence="4" type="ORF">DWX93_03225</name>
</gene>
<dbReference type="AlphaFoldDB" id="A0A395VAK2"/>
<feature type="signal peptide" evidence="3">
    <location>
        <begin position="1"/>
        <end position="23"/>
    </location>
</feature>
<evidence type="ECO:0008006" key="6">
    <source>
        <dbReference type="Google" id="ProtNLM"/>
    </source>
</evidence>
<name>A0A395VAK2_9FIRM</name>
<evidence type="ECO:0000313" key="4">
    <source>
        <dbReference type="EMBL" id="RGS42351.1"/>
    </source>
</evidence>
<dbReference type="Proteomes" id="UP000266172">
    <property type="component" value="Unassembled WGS sequence"/>
</dbReference>
<feature type="transmembrane region" description="Helical" evidence="2">
    <location>
        <begin position="215"/>
        <end position="234"/>
    </location>
</feature>
<evidence type="ECO:0000256" key="3">
    <source>
        <dbReference type="SAM" id="SignalP"/>
    </source>
</evidence>
<keyword evidence="3" id="KW-0732">Signal</keyword>
<dbReference type="GeneID" id="93723087"/>
<evidence type="ECO:0000256" key="1">
    <source>
        <dbReference type="SAM" id="MobiDB-lite"/>
    </source>
</evidence>
<feature type="chain" id="PRO_5017418641" description="LPXTG cell wall anchor domain-containing protein" evidence="3">
    <location>
        <begin position="24"/>
        <end position="240"/>
    </location>
</feature>
<evidence type="ECO:0000313" key="5">
    <source>
        <dbReference type="Proteomes" id="UP000266172"/>
    </source>
</evidence>